<gene>
    <name evidence="8" type="ORF">AGOS_AFL033W</name>
</gene>
<accession>Q754V4</accession>
<keyword evidence="9" id="KW-1185">Reference proteome</keyword>
<dbReference type="OrthoDB" id="416217at2759"/>
<dbReference type="InterPro" id="IPR050675">
    <property type="entry name" value="OAF3"/>
</dbReference>
<name>Q754V4_EREGS</name>
<dbReference type="PANTHER" id="PTHR31069">
    <property type="entry name" value="OLEATE-ACTIVATED TRANSCRIPTION FACTOR 1-RELATED"/>
    <property type="match status" value="1"/>
</dbReference>
<keyword evidence="6" id="KW-0539">Nucleus</keyword>
<keyword evidence="2" id="KW-0862">Zinc</keyword>
<keyword evidence="5" id="KW-0804">Transcription</keyword>
<dbReference type="STRING" id="284811.Q754V4"/>
<feature type="domain" description="Zn(2)-C6 fungal-type" evidence="7">
    <location>
        <begin position="23"/>
        <end position="53"/>
    </location>
</feature>
<evidence type="ECO:0000256" key="1">
    <source>
        <dbReference type="ARBA" id="ARBA00022723"/>
    </source>
</evidence>
<evidence type="ECO:0000256" key="3">
    <source>
        <dbReference type="ARBA" id="ARBA00023015"/>
    </source>
</evidence>
<dbReference type="Proteomes" id="UP000000591">
    <property type="component" value="Chromosome VI"/>
</dbReference>
<evidence type="ECO:0000313" key="8">
    <source>
        <dbReference type="EMBL" id="AAS53339.1"/>
    </source>
</evidence>
<dbReference type="PROSITE" id="PS50048">
    <property type="entry name" value="ZN2_CY6_FUNGAL_2"/>
    <property type="match status" value="1"/>
</dbReference>
<dbReference type="Pfam" id="PF00172">
    <property type="entry name" value="Zn_clus"/>
    <property type="match status" value="1"/>
</dbReference>
<organism evidence="8 9">
    <name type="scientific">Eremothecium gossypii (strain ATCC 10895 / CBS 109.51 / FGSC 9923 / NRRL Y-1056)</name>
    <name type="common">Yeast</name>
    <name type="synonym">Ashbya gossypii</name>
    <dbReference type="NCBI Taxonomy" id="284811"/>
    <lineage>
        <taxon>Eukaryota</taxon>
        <taxon>Fungi</taxon>
        <taxon>Dikarya</taxon>
        <taxon>Ascomycota</taxon>
        <taxon>Saccharomycotina</taxon>
        <taxon>Saccharomycetes</taxon>
        <taxon>Saccharomycetales</taxon>
        <taxon>Saccharomycetaceae</taxon>
        <taxon>Eremothecium</taxon>
    </lineage>
</organism>
<evidence type="ECO:0000259" key="7">
    <source>
        <dbReference type="PROSITE" id="PS50048"/>
    </source>
</evidence>
<dbReference type="AlphaFoldDB" id="Q754V4"/>
<dbReference type="PANTHER" id="PTHR31069:SF32">
    <property type="entry name" value="ARGININE METABOLISM REGULATION PROTEIN II"/>
    <property type="match status" value="1"/>
</dbReference>
<dbReference type="GO" id="GO:0008270">
    <property type="term" value="F:zinc ion binding"/>
    <property type="evidence" value="ECO:0007669"/>
    <property type="project" value="InterPro"/>
</dbReference>
<dbReference type="eggNOG" id="ENOG502QU1Y">
    <property type="taxonomic scope" value="Eukaryota"/>
</dbReference>
<dbReference type="Gene3D" id="4.10.240.10">
    <property type="entry name" value="Zn(2)-C6 fungal-type DNA-binding domain"/>
    <property type="match status" value="1"/>
</dbReference>
<dbReference type="CDD" id="cd00067">
    <property type="entry name" value="GAL4"/>
    <property type="match status" value="1"/>
</dbReference>
<dbReference type="SMART" id="SM00066">
    <property type="entry name" value="GAL4"/>
    <property type="match status" value="1"/>
</dbReference>
<protein>
    <submittedName>
        <fullName evidence="8">AFL033Wp</fullName>
    </submittedName>
</protein>
<dbReference type="InParanoid" id="Q754V4"/>
<evidence type="ECO:0000313" key="9">
    <source>
        <dbReference type="Proteomes" id="UP000000591"/>
    </source>
</evidence>
<reference evidence="8 9" key="1">
    <citation type="journal article" date="2004" name="Science">
        <title>The Ashbya gossypii genome as a tool for mapping the ancient Saccharomyces cerevisiae genome.</title>
        <authorList>
            <person name="Dietrich F.S."/>
            <person name="Voegeli S."/>
            <person name="Brachat S."/>
            <person name="Lerch A."/>
            <person name="Gates K."/>
            <person name="Steiner S."/>
            <person name="Mohr C."/>
            <person name="Pohlmann R."/>
            <person name="Luedi P."/>
            <person name="Choi S."/>
            <person name="Wing R.A."/>
            <person name="Flavier A."/>
            <person name="Gaffney T.D."/>
            <person name="Philippsen P."/>
        </authorList>
    </citation>
    <scope>NUCLEOTIDE SEQUENCE [LARGE SCALE GENOMIC DNA]</scope>
    <source>
        <strain evidence="9">ATCC 10895 / CBS 109.51 / FGSC 9923 / NRRL Y-1056</strain>
    </source>
</reference>
<dbReference type="HOGENOM" id="CLU_050082_0_0_1"/>
<dbReference type="KEGG" id="ago:AGOS_AFL033W"/>
<dbReference type="SUPFAM" id="SSF57701">
    <property type="entry name" value="Zn2/Cys6 DNA-binding domain"/>
    <property type="match status" value="1"/>
</dbReference>
<dbReference type="InterPro" id="IPR036864">
    <property type="entry name" value="Zn2-C6_fun-type_DNA-bd_sf"/>
</dbReference>
<dbReference type="RefSeq" id="NP_985515.1">
    <property type="nucleotide sequence ID" value="NM_210869.1"/>
</dbReference>
<dbReference type="InterPro" id="IPR001138">
    <property type="entry name" value="Zn2Cys6_DnaBD"/>
</dbReference>
<dbReference type="GO" id="GO:0003677">
    <property type="term" value="F:DNA binding"/>
    <property type="evidence" value="ECO:0007669"/>
    <property type="project" value="UniProtKB-KW"/>
</dbReference>
<dbReference type="GeneID" id="4621748"/>
<keyword evidence="4" id="KW-0238">DNA-binding</keyword>
<sequence>MFPDRNERHRAGARKPRIRCFTGCWACRFKKRRCDEGVPFCALCVKHGDACSYDVRLVWLEENMLLVSRTDGQMRSCAVRAPAARRGLSKSEFQTLAQYRRRQAGLSLAAQDDATQSSFTISLRRLKVYDNAVEAIHGRPRRYEAGHVVRRLEQCLQQIEAGPPGSAGPYGAFPLRPADIAREAAVGRRALAEKFFAHHWWPLISACDNVVLHNVAYAQWIAAHVSAVAHDTQDFPTDIFEAIALRSINLPRWLTRLRGASVPEQVVCYMLLSLLLSAQELHASVLRLLRGLRPLPLAACALIANLDMHPAAKQLLFAQVSPADVLEKQLAASVASEMAAQRATPGGSGAQPRCIEPDYSSTYLCKRPRPCAPDLANDSTFS</sequence>
<keyword evidence="3" id="KW-0805">Transcription regulation</keyword>
<evidence type="ECO:0000256" key="2">
    <source>
        <dbReference type="ARBA" id="ARBA00022833"/>
    </source>
</evidence>
<dbReference type="PROSITE" id="PS00463">
    <property type="entry name" value="ZN2_CY6_FUNGAL_1"/>
    <property type="match status" value="1"/>
</dbReference>
<proteinExistence type="predicted"/>
<keyword evidence="1" id="KW-0479">Metal-binding</keyword>
<evidence type="ECO:0000256" key="6">
    <source>
        <dbReference type="ARBA" id="ARBA00023242"/>
    </source>
</evidence>
<reference evidence="9" key="2">
    <citation type="journal article" date="2013" name="G3 (Bethesda)">
        <title>Genomes of Ashbya fungi isolated from insects reveal four mating-type loci, numerous translocations, lack of transposons, and distinct gene duplications.</title>
        <authorList>
            <person name="Dietrich F.S."/>
            <person name="Voegeli S."/>
            <person name="Kuo S."/>
            <person name="Philippsen P."/>
        </authorList>
    </citation>
    <scope>GENOME REANNOTATION</scope>
    <source>
        <strain evidence="9">ATCC 10895 / CBS 109.51 / FGSC 9923 / NRRL Y-1056</strain>
    </source>
</reference>
<dbReference type="GO" id="GO:0000981">
    <property type="term" value="F:DNA-binding transcription factor activity, RNA polymerase II-specific"/>
    <property type="evidence" value="ECO:0007669"/>
    <property type="project" value="InterPro"/>
</dbReference>
<dbReference type="EMBL" id="AE016819">
    <property type="protein sequence ID" value="AAS53339.1"/>
    <property type="molecule type" value="Genomic_DNA"/>
</dbReference>
<evidence type="ECO:0000256" key="4">
    <source>
        <dbReference type="ARBA" id="ARBA00023125"/>
    </source>
</evidence>
<evidence type="ECO:0000256" key="5">
    <source>
        <dbReference type="ARBA" id="ARBA00023163"/>
    </source>
</evidence>